<proteinExistence type="predicted"/>
<evidence type="ECO:0000313" key="1">
    <source>
        <dbReference type="EMBL" id="MFD1736150.1"/>
    </source>
</evidence>
<gene>
    <name evidence="1" type="ORF">ACFSCX_06185</name>
</gene>
<dbReference type="Proteomes" id="UP001597214">
    <property type="component" value="Unassembled WGS sequence"/>
</dbReference>
<name>A0ABW4LPX3_9BACI</name>
<dbReference type="RefSeq" id="WP_377927297.1">
    <property type="nucleotide sequence ID" value="NZ_JBHUEM010000005.1"/>
</dbReference>
<dbReference type="EMBL" id="JBHUEM010000005">
    <property type="protein sequence ID" value="MFD1736150.1"/>
    <property type="molecule type" value="Genomic_DNA"/>
</dbReference>
<sequence length="78" mass="9053">MLNFSDTQEIADFTGELGDEFLLKNRRYQLLRVNEGLSRSNLSDLTGYTYRNEEEHHNVTCFYSGDKIEFVESGYGMS</sequence>
<protein>
    <submittedName>
        <fullName evidence="1">Uncharacterized protein</fullName>
    </submittedName>
</protein>
<keyword evidence="2" id="KW-1185">Reference proteome</keyword>
<accession>A0ABW4LPX3</accession>
<evidence type="ECO:0000313" key="2">
    <source>
        <dbReference type="Proteomes" id="UP001597214"/>
    </source>
</evidence>
<organism evidence="1 2">
    <name type="scientific">Bacillus salitolerans</name>
    <dbReference type="NCBI Taxonomy" id="1437434"/>
    <lineage>
        <taxon>Bacteria</taxon>
        <taxon>Bacillati</taxon>
        <taxon>Bacillota</taxon>
        <taxon>Bacilli</taxon>
        <taxon>Bacillales</taxon>
        <taxon>Bacillaceae</taxon>
        <taxon>Bacillus</taxon>
    </lineage>
</organism>
<reference evidence="2" key="1">
    <citation type="journal article" date="2019" name="Int. J. Syst. Evol. Microbiol.">
        <title>The Global Catalogue of Microorganisms (GCM) 10K type strain sequencing project: providing services to taxonomists for standard genome sequencing and annotation.</title>
        <authorList>
            <consortium name="The Broad Institute Genomics Platform"/>
            <consortium name="The Broad Institute Genome Sequencing Center for Infectious Disease"/>
            <person name="Wu L."/>
            <person name="Ma J."/>
        </authorList>
    </citation>
    <scope>NUCLEOTIDE SEQUENCE [LARGE SCALE GENOMIC DNA]</scope>
    <source>
        <strain evidence="2">CCUG 49339</strain>
    </source>
</reference>
<comment type="caution">
    <text evidence="1">The sequence shown here is derived from an EMBL/GenBank/DDBJ whole genome shotgun (WGS) entry which is preliminary data.</text>
</comment>